<name>A0A256IEH0_9EURY</name>
<dbReference type="AlphaFoldDB" id="A0A256IEH0"/>
<sequence>MDLVSPGWSGEVRVMDGEFEGPNGIDPVSRQNLFQFTLNLVSTGRDEGPLRTDETDDVPGSVNVGLGFVR</sequence>
<comment type="caution">
    <text evidence="1">The sequence shown here is derived from an EMBL/GenBank/DDBJ whole genome shotgun (WGS) entry which is preliminary data.</text>
</comment>
<proteinExistence type="predicted"/>
<gene>
    <name evidence="1" type="ORF">DJ70_12860</name>
</gene>
<protein>
    <submittedName>
        <fullName evidence="1">Uncharacterized protein</fullName>
    </submittedName>
</protein>
<accession>A0A256IEH0</accession>
<dbReference type="Proteomes" id="UP000216308">
    <property type="component" value="Unassembled WGS sequence"/>
</dbReference>
<evidence type="ECO:0000313" key="1">
    <source>
        <dbReference type="EMBL" id="OYR54914.1"/>
    </source>
</evidence>
<organism evidence="1 2">
    <name type="scientific">Halorubrum halodurans</name>
    <dbReference type="NCBI Taxonomy" id="1383851"/>
    <lineage>
        <taxon>Archaea</taxon>
        <taxon>Methanobacteriati</taxon>
        <taxon>Methanobacteriota</taxon>
        <taxon>Stenosarchaea group</taxon>
        <taxon>Halobacteria</taxon>
        <taxon>Halobacteriales</taxon>
        <taxon>Haloferacaceae</taxon>
        <taxon>Halorubrum</taxon>
    </lineage>
</organism>
<evidence type="ECO:0000313" key="2">
    <source>
        <dbReference type="Proteomes" id="UP000216308"/>
    </source>
</evidence>
<dbReference type="EMBL" id="NHPJ01000110">
    <property type="protein sequence ID" value="OYR54914.1"/>
    <property type="molecule type" value="Genomic_DNA"/>
</dbReference>
<keyword evidence="2" id="KW-1185">Reference proteome</keyword>
<reference evidence="1 2" key="1">
    <citation type="journal article" date="2014" name="Front. Microbiol.">
        <title>Population and genomic analysis of the genus Halorubrum.</title>
        <authorList>
            <person name="Fullmer M.S."/>
            <person name="Soucy S.M."/>
            <person name="Swithers K.S."/>
            <person name="Makkay A.M."/>
            <person name="Wheeler R."/>
            <person name="Ventosa A."/>
            <person name="Gogarten J.P."/>
            <person name="Papke R.T."/>
        </authorList>
    </citation>
    <scope>NUCLEOTIDE SEQUENCE [LARGE SCALE GENOMIC DNA]</scope>
    <source>
        <strain evidence="1 2">Cb34</strain>
    </source>
</reference>